<evidence type="ECO:0000256" key="3">
    <source>
        <dbReference type="ARBA" id="ARBA00023163"/>
    </source>
</evidence>
<keyword evidence="1" id="KW-0805">Transcription regulation</keyword>
<evidence type="ECO:0000313" key="6">
    <source>
        <dbReference type="Proteomes" id="UP000263900"/>
    </source>
</evidence>
<protein>
    <submittedName>
        <fullName evidence="5">MarR family transcriptional regulator</fullName>
    </submittedName>
</protein>
<dbReference type="PANTHER" id="PTHR42756:SF1">
    <property type="entry name" value="TRANSCRIPTIONAL REPRESSOR OF EMRAB OPERON"/>
    <property type="match status" value="1"/>
</dbReference>
<evidence type="ECO:0000256" key="1">
    <source>
        <dbReference type="ARBA" id="ARBA00023015"/>
    </source>
</evidence>
<dbReference type="SUPFAM" id="SSF46785">
    <property type="entry name" value="Winged helix' DNA-binding domain"/>
    <property type="match status" value="1"/>
</dbReference>
<accession>A0A3B7MT45</accession>
<dbReference type="PANTHER" id="PTHR42756">
    <property type="entry name" value="TRANSCRIPTIONAL REGULATOR, MARR"/>
    <property type="match status" value="1"/>
</dbReference>
<dbReference type="InterPro" id="IPR036390">
    <property type="entry name" value="WH_DNA-bd_sf"/>
</dbReference>
<dbReference type="AlphaFoldDB" id="A0A3B7MT45"/>
<dbReference type="Pfam" id="PF12802">
    <property type="entry name" value="MarR_2"/>
    <property type="match status" value="1"/>
</dbReference>
<dbReference type="OrthoDB" id="9786071at2"/>
<dbReference type="GO" id="GO:0003700">
    <property type="term" value="F:DNA-binding transcription factor activity"/>
    <property type="evidence" value="ECO:0007669"/>
    <property type="project" value="InterPro"/>
</dbReference>
<proteinExistence type="predicted"/>
<reference evidence="5 6" key="1">
    <citation type="submission" date="2018-09" db="EMBL/GenBank/DDBJ databases">
        <title>Genome sequencing of strain 6GH32-13.</title>
        <authorList>
            <person name="Weon H.-Y."/>
            <person name="Heo J."/>
            <person name="Kwon S.-W."/>
        </authorList>
    </citation>
    <scope>NUCLEOTIDE SEQUENCE [LARGE SCALE GENOMIC DNA]</scope>
    <source>
        <strain evidence="5 6">5GH32-13</strain>
    </source>
</reference>
<gene>
    <name evidence="5" type="ORF">D3H65_20480</name>
</gene>
<dbReference type="GO" id="GO:0003677">
    <property type="term" value="F:DNA binding"/>
    <property type="evidence" value="ECO:0007669"/>
    <property type="project" value="UniProtKB-KW"/>
</dbReference>
<dbReference type="RefSeq" id="WP_119052098.1">
    <property type="nucleotide sequence ID" value="NZ_CP032157.1"/>
</dbReference>
<organism evidence="5 6">
    <name type="scientific">Paraflavitalea soli</name>
    <dbReference type="NCBI Taxonomy" id="2315862"/>
    <lineage>
        <taxon>Bacteria</taxon>
        <taxon>Pseudomonadati</taxon>
        <taxon>Bacteroidota</taxon>
        <taxon>Chitinophagia</taxon>
        <taxon>Chitinophagales</taxon>
        <taxon>Chitinophagaceae</taxon>
        <taxon>Paraflavitalea</taxon>
    </lineage>
</organism>
<dbReference type="Proteomes" id="UP000263900">
    <property type="component" value="Chromosome"/>
</dbReference>
<dbReference type="InterPro" id="IPR036388">
    <property type="entry name" value="WH-like_DNA-bd_sf"/>
</dbReference>
<keyword evidence="2" id="KW-0238">DNA-binding</keyword>
<evidence type="ECO:0000259" key="4">
    <source>
        <dbReference type="PROSITE" id="PS50995"/>
    </source>
</evidence>
<dbReference type="Gene3D" id="1.10.10.10">
    <property type="entry name" value="Winged helix-like DNA-binding domain superfamily/Winged helix DNA-binding domain"/>
    <property type="match status" value="1"/>
</dbReference>
<feature type="domain" description="HTH marR-type" evidence="4">
    <location>
        <begin position="14"/>
        <end position="152"/>
    </location>
</feature>
<name>A0A3B7MT45_9BACT</name>
<dbReference type="EMBL" id="CP032157">
    <property type="protein sequence ID" value="AXY76220.1"/>
    <property type="molecule type" value="Genomic_DNA"/>
</dbReference>
<sequence length="207" mass="23181">MSSFNPEQHLINSNSKITASLGKISEAFRVLTQAQAQSHGLSSTQLQLLLFIRFHPDPQHRKAANMAREFNVTKATISDSIKALEQKALVQRLTDAKDSRSFILSLTPKGEELALATENYTGPMDEAVNGLLPEQKGHLIHALFDLIYRLNQAGVVSTQRMCFNCSYYSGNRRDQHYCNLVNVALFADDLRLECAEFTKKKAASHEL</sequence>
<dbReference type="KEGG" id="pseg:D3H65_20480"/>
<evidence type="ECO:0000256" key="2">
    <source>
        <dbReference type="ARBA" id="ARBA00023125"/>
    </source>
</evidence>
<dbReference type="PROSITE" id="PS50995">
    <property type="entry name" value="HTH_MARR_2"/>
    <property type="match status" value="1"/>
</dbReference>
<dbReference type="InterPro" id="IPR000835">
    <property type="entry name" value="HTH_MarR-typ"/>
</dbReference>
<evidence type="ECO:0000313" key="5">
    <source>
        <dbReference type="EMBL" id="AXY76220.1"/>
    </source>
</evidence>
<keyword evidence="6" id="KW-1185">Reference proteome</keyword>
<dbReference type="SMART" id="SM00347">
    <property type="entry name" value="HTH_MARR"/>
    <property type="match status" value="1"/>
</dbReference>
<keyword evidence="3" id="KW-0804">Transcription</keyword>